<dbReference type="STRING" id="1742359.GCA_001439625_00612"/>
<protein>
    <submittedName>
        <fullName evidence="5">AAA family ATPase</fullName>
    </submittedName>
</protein>
<proteinExistence type="inferred from homology"/>
<dbReference type="InterPro" id="IPR027417">
    <property type="entry name" value="P-loop_NTPase"/>
</dbReference>
<organism evidence="5 6">
    <name type="scientific">Cytobacillus dafuensis</name>
    <name type="common">Bacillus dafuensis</name>
    <dbReference type="NCBI Taxonomy" id="1742359"/>
    <lineage>
        <taxon>Bacteria</taxon>
        <taxon>Bacillati</taxon>
        <taxon>Bacillota</taxon>
        <taxon>Bacilli</taxon>
        <taxon>Bacillales</taxon>
        <taxon>Bacillaceae</taxon>
        <taxon>Cytobacillus</taxon>
    </lineage>
</organism>
<dbReference type="FunFam" id="3.40.50.300:FF:000216">
    <property type="entry name" value="Type VII secretion ATPase EccA"/>
    <property type="match status" value="2"/>
</dbReference>
<dbReference type="Gene3D" id="3.40.50.300">
    <property type="entry name" value="P-loop containing nucleotide triphosphate hydrolases"/>
    <property type="match status" value="2"/>
</dbReference>
<dbReference type="PANTHER" id="PTHR43392:SF2">
    <property type="entry name" value="AAA-TYPE ATPASE FAMILY PROTEIN _ ANKYRIN REPEAT FAMILY PROTEIN"/>
    <property type="match status" value="1"/>
</dbReference>
<dbReference type="SMART" id="SM00382">
    <property type="entry name" value="AAA"/>
    <property type="match status" value="2"/>
</dbReference>
<gene>
    <name evidence="5" type="ORF">FSZ17_10855</name>
</gene>
<dbReference type="InterPro" id="IPR050773">
    <property type="entry name" value="CbxX/CfxQ_RuBisCO_ESX"/>
</dbReference>
<dbReference type="SUPFAM" id="SSF52540">
    <property type="entry name" value="P-loop containing nucleoside triphosphate hydrolases"/>
    <property type="match status" value="2"/>
</dbReference>
<sequence length="784" mass="89891">MEKQRQRKVMTERITLWKNELRQFGYIEKENEVLSFLSSLDEEEDNEIISEILTLIALSRIGKSKQDSLGLVWLNKAIKLNPDNQKAAEYLTQFEWSKKESIFTILSFPTLRETDNKQAKMKTAEDILEVCREFIELAEEEIDELHKLKLKTKDAHLLQSYEKMTEILKLSLEDTVLLIKATEEYYQSIAGVFYNSSFYSEMKLIIDRIEGWKEDWHQLFLTNIDNEENGVSPLEELQEMIGLEEVKERVNLLYRFLKYQKERKALGYQLKDELSLHMILTGNPGTGKTSLARLLAKIYHELGVLPREEVVEVDRSQLVGAYVGQTEENVKALVEKALGGVLFIDEAYSLKREGQTGNDYGQVAIDTLVSYMTSSEYVGKFALILAGYPEEMRQFLDINPGLRSRFPNSNHIHLPDYSNTELIQIGEKLAIDNDYIMTEDAKKELEKRIERDRVDDTFGNARSVRYIVLDAIFKKGSSSRKENHILDFTLLEKKDFENIIQDKGNNPKVQLANLIGLESVKNEVNMLLAFVKMQQIRREKGLPIVPVQLHSVFTGNPGTGKTTVAKIYAELLKEYGFLKRGHLIVASRADFVAGYVGQTAIKTKKKIKEALGGVLFIDEAYSLLSSSQGDFGKEVVDTLVDEMTKHNENLVIILAGYPDEMRVLLHSNPGLKSRYKKFFHFSDYSIDELLEIIIKYASDYQYELTQEALKYLKEALSVIQINGNGRFATNLTDEAIQSQALRLISEEKDCKHLKHVSYLEKLDFETALTRIREGNHNVSINEGN</sequence>
<evidence type="ECO:0000313" key="5">
    <source>
        <dbReference type="EMBL" id="QED47713.1"/>
    </source>
</evidence>
<keyword evidence="3" id="KW-0067">ATP-binding</keyword>
<dbReference type="PRINTS" id="PR00819">
    <property type="entry name" value="CBXCFQXSUPER"/>
</dbReference>
<feature type="domain" description="AAA+ ATPase" evidence="4">
    <location>
        <begin position="547"/>
        <end position="683"/>
    </location>
</feature>
<evidence type="ECO:0000256" key="2">
    <source>
        <dbReference type="ARBA" id="ARBA00022741"/>
    </source>
</evidence>
<comment type="similarity">
    <text evidence="1">Belongs to the CbxX/CfxQ family.</text>
</comment>
<dbReference type="InterPro" id="IPR003959">
    <property type="entry name" value="ATPase_AAA_core"/>
</dbReference>
<feature type="domain" description="AAA+ ATPase" evidence="4">
    <location>
        <begin position="274"/>
        <end position="416"/>
    </location>
</feature>
<dbReference type="CDD" id="cd00009">
    <property type="entry name" value="AAA"/>
    <property type="match status" value="2"/>
</dbReference>
<dbReference type="OrthoDB" id="9806903at2"/>
<dbReference type="Proteomes" id="UP000321555">
    <property type="component" value="Chromosome"/>
</dbReference>
<accession>A0A5B8Z6C7</accession>
<name>A0A5B8Z6C7_CYTDA</name>
<evidence type="ECO:0000259" key="4">
    <source>
        <dbReference type="SMART" id="SM00382"/>
    </source>
</evidence>
<dbReference type="RefSeq" id="WP_057770172.1">
    <property type="nucleotide sequence ID" value="NZ_CP042593.1"/>
</dbReference>
<dbReference type="GO" id="GO:0005524">
    <property type="term" value="F:ATP binding"/>
    <property type="evidence" value="ECO:0007669"/>
    <property type="project" value="UniProtKB-KW"/>
</dbReference>
<evidence type="ECO:0000256" key="1">
    <source>
        <dbReference type="ARBA" id="ARBA00010378"/>
    </source>
</evidence>
<keyword evidence="2" id="KW-0547">Nucleotide-binding</keyword>
<dbReference type="EMBL" id="CP042593">
    <property type="protein sequence ID" value="QED47713.1"/>
    <property type="molecule type" value="Genomic_DNA"/>
</dbReference>
<evidence type="ECO:0000256" key="3">
    <source>
        <dbReference type="ARBA" id="ARBA00022840"/>
    </source>
</evidence>
<dbReference type="InterPro" id="IPR003593">
    <property type="entry name" value="AAA+_ATPase"/>
</dbReference>
<evidence type="ECO:0000313" key="6">
    <source>
        <dbReference type="Proteomes" id="UP000321555"/>
    </source>
</evidence>
<dbReference type="Pfam" id="PF00004">
    <property type="entry name" value="AAA"/>
    <property type="match status" value="2"/>
</dbReference>
<dbReference type="PANTHER" id="PTHR43392">
    <property type="entry name" value="AAA-TYPE ATPASE FAMILY PROTEIN / ANKYRIN REPEAT FAMILY PROTEIN"/>
    <property type="match status" value="1"/>
</dbReference>
<dbReference type="AlphaFoldDB" id="A0A5B8Z6C7"/>
<dbReference type="KEGG" id="bda:FSZ17_10855"/>
<reference evidence="6" key="1">
    <citation type="submission" date="2019-08" db="EMBL/GenBank/DDBJ databases">
        <authorList>
            <person name="Zheng X."/>
        </authorList>
    </citation>
    <scope>NUCLEOTIDE SEQUENCE [LARGE SCALE GENOMIC DNA]</scope>
    <source>
        <strain evidence="6">FJAT-25496</strain>
    </source>
</reference>
<dbReference type="Pfam" id="PF17866">
    <property type="entry name" value="AAA_lid_6"/>
    <property type="match status" value="2"/>
</dbReference>
<keyword evidence="6" id="KW-1185">Reference proteome</keyword>
<dbReference type="InterPro" id="IPR041627">
    <property type="entry name" value="AAA_lid_6"/>
</dbReference>
<dbReference type="InterPro" id="IPR000641">
    <property type="entry name" value="CbxX/CfxQ"/>
</dbReference>
<dbReference type="Gene3D" id="1.10.8.60">
    <property type="match status" value="1"/>
</dbReference>
<dbReference type="GO" id="GO:0016887">
    <property type="term" value="F:ATP hydrolysis activity"/>
    <property type="evidence" value="ECO:0007669"/>
    <property type="project" value="InterPro"/>
</dbReference>